<evidence type="ECO:0000256" key="1">
    <source>
        <dbReference type="SAM" id="MobiDB-lite"/>
    </source>
</evidence>
<feature type="compositionally biased region" description="Polar residues" evidence="1">
    <location>
        <begin position="434"/>
        <end position="445"/>
    </location>
</feature>
<feature type="region of interest" description="Disordered" evidence="1">
    <location>
        <begin position="848"/>
        <end position="867"/>
    </location>
</feature>
<name>K8F5F9_9CHLO</name>
<feature type="compositionally biased region" description="Basic residues" evidence="1">
    <location>
        <begin position="856"/>
        <end position="867"/>
    </location>
</feature>
<evidence type="ECO:0000313" key="3">
    <source>
        <dbReference type="Proteomes" id="UP000198341"/>
    </source>
</evidence>
<feature type="compositionally biased region" description="Basic and acidic residues" evidence="1">
    <location>
        <begin position="281"/>
        <end position="290"/>
    </location>
</feature>
<dbReference type="EMBL" id="FO082264">
    <property type="protein sequence ID" value="CCO20050.1"/>
    <property type="molecule type" value="Genomic_DNA"/>
</dbReference>
<dbReference type="RefSeq" id="XP_007508964.1">
    <property type="nucleotide sequence ID" value="XM_007508902.1"/>
</dbReference>
<feature type="compositionally biased region" description="Low complexity" evidence="1">
    <location>
        <begin position="59"/>
        <end position="72"/>
    </location>
</feature>
<reference evidence="2 3" key="1">
    <citation type="submission" date="2011-10" db="EMBL/GenBank/DDBJ databases">
        <authorList>
            <person name="Genoscope - CEA"/>
        </authorList>
    </citation>
    <scope>NUCLEOTIDE SEQUENCE [LARGE SCALE GENOMIC DNA]</scope>
    <source>
        <strain evidence="2 3">RCC 1105</strain>
    </source>
</reference>
<feature type="compositionally biased region" description="Acidic residues" evidence="1">
    <location>
        <begin position="312"/>
        <end position="333"/>
    </location>
</feature>
<feature type="region of interest" description="Disordered" evidence="1">
    <location>
        <begin position="297"/>
        <end position="356"/>
    </location>
</feature>
<feature type="region of interest" description="Disordered" evidence="1">
    <location>
        <begin position="271"/>
        <end position="290"/>
    </location>
</feature>
<gene>
    <name evidence="2" type="ordered locus">Bathy15g00300</name>
</gene>
<accession>K8F5F9</accession>
<keyword evidence="3" id="KW-1185">Reference proteome</keyword>
<dbReference type="Proteomes" id="UP000198341">
    <property type="component" value="Chromosome 15"/>
</dbReference>
<feature type="region of interest" description="Disordered" evidence="1">
    <location>
        <begin position="1"/>
        <end position="88"/>
    </location>
</feature>
<feature type="region of interest" description="Disordered" evidence="1">
    <location>
        <begin position="136"/>
        <end position="165"/>
    </location>
</feature>
<dbReference type="GeneID" id="19011432"/>
<evidence type="ECO:0000313" key="2">
    <source>
        <dbReference type="EMBL" id="CCO20050.1"/>
    </source>
</evidence>
<dbReference type="AlphaFoldDB" id="K8F5F9"/>
<feature type="compositionally biased region" description="Acidic residues" evidence="1">
    <location>
        <begin position="141"/>
        <end position="151"/>
    </location>
</feature>
<feature type="compositionally biased region" description="Low complexity" evidence="1">
    <location>
        <begin position="334"/>
        <end position="348"/>
    </location>
</feature>
<sequence>MKRNNGGAGFRQRSDHQLVTGKPQAPTKSAAAAAAASSGGVAAKLAASSSQHHHHHQTTNHLTSSSSSQSNNNDDDSSSSQKGGMKNNQSWTTKHWLGAVLVPAVFFLSVVLVSNSNYGKSVEEVTALMAEKETLSAQDENANELDPEASTEEISSRVNAPTEEEQAMEEIRSARESNEMEDEQSDVPHANRASDTCAYFEQQASLQYFFKNRCDFDADAKLINPADNSEKPGRVKLEFIALASYMEGFSYIEHKRISDKKAAEALKIRAEAETAASYSEGKVDDDQRDTEEHVLEAAIAQSPPPPMGPPEEIVEEAEEEVAEEGGGEEEEQQQELSAEEQIAAAEEQLAYEKEREETQMKKKWQFWKKADKKVPSSRASDSDLLAMEMMEKAEEAAEQEEQEGGESQEESEEETTINRRMLLKKKGKEGKEQNAPNQATINQAEPNAMVGPKPYKAIVIGQKQAAFGLLIARSFKTLQMPAVTEIYEGEPKSFERVVEMTEHEAKEAGAGDVRVKQEVIGNKNGMHEIELSKSKDDARKGLTNRRTMSVPMITGDSLIANTKHEEKTIVLHMGEEHVDEVIKGFQKTLNHGGRIGGPVSTPRIVFFRAKKLKEASEAFKGLPFQVFIVGKPRDETSSSGRPFLMRIDGVRYNEHLDSIKDDMTYLVMALHHNDPYIDVAFSEGATVCDAKCNCFTSSTFRQAAPVCSGHTAHLESYKDHTWTGPKNKAKIRHAHLFGSDGHGGQMRVQQNVESAVLNRLDNFLNKDLPSLETVDNRDWISEGMQQAEDEANGVGEFAPKVKGKKKKKKYEEEFTNEYLMKNPLRSSGYSWTGGNGFAGAGGSTIEKDVREVDFRKKSKQKNSKHIN</sequence>
<feature type="region of interest" description="Disordered" evidence="1">
    <location>
        <begin position="392"/>
        <end position="448"/>
    </location>
</feature>
<proteinExistence type="predicted"/>
<organism evidence="2 3">
    <name type="scientific">Bathycoccus prasinos</name>
    <dbReference type="NCBI Taxonomy" id="41875"/>
    <lineage>
        <taxon>Eukaryota</taxon>
        <taxon>Viridiplantae</taxon>
        <taxon>Chlorophyta</taxon>
        <taxon>Mamiellophyceae</taxon>
        <taxon>Mamiellales</taxon>
        <taxon>Bathycoccaceae</taxon>
        <taxon>Bathycoccus</taxon>
    </lineage>
</organism>
<feature type="compositionally biased region" description="Low complexity" evidence="1">
    <location>
        <begin position="28"/>
        <end position="50"/>
    </location>
</feature>
<dbReference type="KEGG" id="bpg:Bathy15g00300"/>
<protein>
    <submittedName>
        <fullName evidence="2">Uncharacterized protein</fullName>
    </submittedName>
</protein>
<feature type="compositionally biased region" description="Acidic residues" evidence="1">
    <location>
        <begin position="396"/>
        <end position="415"/>
    </location>
</feature>